<dbReference type="eggNOG" id="KOG0201">
    <property type="taxonomic scope" value="Eukaryota"/>
</dbReference>
<dbReference type="STRING" id="655827.E9E880"/>
<evidence type="ECO:0000256" key="8">
    <source>
        <dbReference type="ARBA" id="ARBA00048679"/>
    </source>
</evidence>
<dbReference type="EMBL" id="GL698520">
    <property type="protein sequence ID" value="EFY87830.1"/>
    <property type="molecule type" value="Genomic_DNA"/>
</dbReference>
<dbReference type="PANTHER" id="PTHR48012:SF10">
    <property type="entry name" value="FI20177P1"/>
    <property type="match status" value="1"/>
</dbReference>
<dbReference type="InterPro" id="IPR050629">
    <property type="entry name" value="STE20/SPS1-PAK"/>
</dbReference>
<keyword evidence="2" id="KW-0723">Serine/threonine-protein kinase</keyword>
<evidence type="ECO:0000313" key="11">
    <source>
        <dbReference type="Proteomes" id="UP000002499"/>
    </source>
</evidence>
<keyword evidence="6" id="KW-0067">ATP-binding</keyword>
<name>E9E880_METAQ</name>
<keyword evidence="3" id="KW-0808">Transferase</keyword>
<dbReference type="OrthoDB" id="248923at2759"/>
<dbReference type="GO" id="GO:0004674">
    <property type="term" value="F:protein serine/threonine kinase activity"/>
    <property type="evidence" value="ECO:0007669"/>
    <property type="project" value="UniProtKB-KW"/>
</dbReference>
<keyword evidence="4" id="KW-0547">Nucleotide-binding</keyword>
<dbReference type="InterPro" id="IPR000719">
    <property type="entry name" value="Prot_kinase_dom"/>
</dbReference>
<organism evidence="11">
    <name type="scientific">Metarhizium acridum (strain CQMa 102)</name>
    <dbReference type="NCBI Taxonomy" id="655827"/>
    <lineage>
        <taxon>Eukaryota</taxon>
        <taxon>Fungi</taxon>
        <taxon>Dikarya</taxon>
        <taxon>Ascomycota</taxon>
        <taxon>Pezizomycotina</taxon>
        <taxon>Sordariomycetes</taxon>
        <taxon>Hypocreomycetidae</taxon>
        <taxon>Hypocreales</taxon>
        <taxon>Clavicipitaceae</taxon>
        <taxon>Metarhizium</taxon>
    </lineage>
</organism>
<dbReference type="AlphaFoldDB" id="E9E880"/>
<evidence type="ECO:0000313" key="10">
    <source>
        <dbReference type="EMBL" id="EFY87830.1"/>
    </source>
</evidence>
<dbReference type="InParanoid" id="E9E880"/>
<dbReference type="GO" id="GO:0005737">
    <property type="term" value="C:cytoplasm"/>
    <property type="evidence" value="ECO:0007669"/>
    <property type="project" value="TreeGrafter"/>
</dbReference>
<dbReference type="GO" id="GO:0005524">
    <property type="term" value="F:ATP binding"/>
    <property type="evidence" value="ECO:0007669"/>
    <property type="project" value="UniProtKB-KW"/>
</dbReference>
<reference evidence="10 11" key="1">
    <citation type="journal article" date="2011" name="PLoS Genet.">
        <title>Genome sequencing and comparative transcriptomics of the model entomopathogenic fungi Metarhizium anisopliae and M. acridum.</title>
        <authorList>
            <person name="Gao Q."/>
            <person name="Jin K."/>
            <person name="Ying S.H."/>
            <person name="Zhang Y."/>
            <person name="Xiao G."/>
            <person name="Shang Y."/>
            <person name="Duan Z."/>
            <person name="Hu X."/>
            <person name="Xie X.Q."/>
            <person name="Zhou G."/>
            <person name="Peng G."/>
            <person name="Luo Z."/>
            <person name="Huang W."/>
            <person name="Wang B."/>
            <person name="Fang W."/>
            <person name="Wang S."/>
            <person name="Zhong Y."/>
            <person name="Ma L.J."/>
            <person name="St Leger R.J."/>
            <person name="Zhao G.P."/>
            <person name="Pei Y."/>
            <person name="Feng M.G."/>
            <person name="Xia Y."/>
            <person name="Wang C."/>
        </authorList>
    </citation>
    <scope>NUCLEOTIDE SEQUENCE [LARGE SCALE GENOMIC DNA]</scope>
    <source>
        <strain evidence="10 11">CQMa 102</strain>
    </source>
</reference>
<evidence type="ECO:0000256" key="6">
    <source>
        <dbReference type="ARBA" id="ARBA00022840"/>
    </source>
</evidence>
<dbReference type="OMA" id="MANFGSH"/>
<evidence type="ECO:0000256" key="1">
    <source>
        <dbReference type="ARBA" id="ARBA00008874"/>
    </source>
</evidence>
<comment type="similarity">
    <text evidence="1">Belongs to the protein kinase superfamily. STE Ser/Thr protein kinase family. STE20 subfamily.</text>
</comment>
<evidence type="ECO:0000256" key="4">
    <source>
        <dbReference type="ARBA" id="ARBA00022741"/>
    </source>
</evidence>
<evidence type="ECO:0000259" key="9">
    <source>
        <dbReference type="PROSITE" id="PS50011"/>
    </source>
</evidence>
<evidence type="ECO:0000256" key="7">
    <source>
        <dbReference type="ARBA" id="ARBA00047899"/>
    </source>
</evidence>
<dbReference type="Proteomes" id="UP000002499">
    <property type="component" value="Unassembled WGS sequence"/>
</dbReference>
<protein>
    <submittedName>
        <fullName evidence="10">Protein kinase, putative</fullName>
    </submittedName>
</protein>
<feature type="domain" description="Protein kinase" evidence="9">
    <location>
        <begin position="45"/>
        <end position="290"/>
    </location>
</feature>
<dbReference type="SUPFAM" id="SSF56112">
    <property type="entry name" value="Protein kinase-like (PK-like)"/>
    <property type="match status" value="1"/>
</dbReference>
<dbReference type="Gene3D" id="1.10.510.10">
    <property type="entry name" value="Transferase(Phosphotransferase) domain 1"/>
    <property type="match status" value="2"/>
</dbReference>
<proteinExistence type="inferred from homology"/>
<keyword evidence="11" id="KW-1185">Reference proteome</keyword>
<dbReference type="HOGENOM" id="CLU_000288_63_23_1"/>
<evidence type="ECO:0000256" key="5">
    <source>
        <dbReference type="ARBA" id="ARBA00022777"/>
    </source>
</evidence>
<comment type="catalytic activity">
    <reaction evidence="7">
        <text>L-threonyl-[protein] + ATP = O-phospho-L-threonyl-[protein] + ADP + H(+)</text>
        <dbReference type="Rhea" id="RHEA:46608"/>
        <dbReference type="Rhea" id="RHEA-COMP:11060"/>
        <dbReference type="Rhea" id="RHEA-COMP:11605"/>
        <dbReference type="ChEBI" id="CHEBI:15378"/>
        <dbReference type="ChEBI" id="CHEBI:30013"/>
        <dbReference type="ChEBI" id="CHEBI:30616"/>
        <dbReference type="ChEBI" id="CHEBI:61977"/>
        <dbReference type="ChEBI" id="CHEBI:456216"/>
        <dbReference type="EC" id="2.7.11.1"/>
    </reaction>
</comment>
<dbReference type="PROSITE" id="PS50011">
    <property type="entry name" value="PROTEIN_KINASE_DOM"/>
    <property type="match status" value="1"/>
</dbReference>
<keyword evidence="5 10" id="KW-0418">Kinase</keyword>
<comment type="catalytic activity">
    <reaction evidence="8">
        <text>L-seryl-[protein] + ATP = O-phospho-L-seryl-[protein] + ADP + H(+)</text>
        <dbReference type="Rhea" id="RHEA:17989"/>
        <dbReference type="Rhea" id="RHEA-COMP:9863"/>
        <dbReference type="Rhea" id="RHEA-COMP:11604"/>
        <dbReference type="ChEBI" id="CHEBI:15378"/>
        <dbReference type="ChEBI" id="CHEBI:29999"/>
        <dbReference type="ChEBI" id="CHEBI:30616"/>
        <dbReference type="ChEBI" id="CHEBI:83421"/>
        <dbReference type="ChEBI" id="CHEBI:456216"/>
        <dbReference type="EC" id="2.7.11.1"/>
    </reaction>
</comment>
<dbReference type="Pfam" id="PF00069">
    <property type="entry name" value="Pkinase"/>
    <property type="match status" value="1"/>
</dbReference>
<dbReference type="InterPro" id="IPR011009">
    <property type="entry name" value="Kinase-like_dom_sf"/>
</dbReference>
<dbReference type="PANTHER" id="PTHR48012">
    <property type="entry name" value="STERILE20-LIKE KINASE, ISOFORM B-RELATED"/>
    <property type="match status" value="1"/>
</dbReference>
<evidence type="ECO:0000256" key="2">
    <source>
        <dbReference type="ARBA" id="ARBA00022527"/>
    </source>
</evidence>
<evidence type="ECO:0000256" key="3">
    <source>
        <dbReference type="ARBA" id="ARBA00022679"/>
    </source>
</evidence>
<accession>E9E880</accession>
<sequence length="406" mass="44005">MATLTAQVDAADSSRIKESAVEDAKETQSFIAEECANDGTEPPIYESMVLIGKESFGRVYKARGLKSGRLVAVKFEEGDSIHHGGTDTFGDILKEANTLKLLNNRGAKNTNRLLDTHFAGQSVWTITEYCAGCSVATLMKPTGGLPEKWIMPILREYQSANVLITDIGSVQLCDFGVAGIIETKFDKRSTVTGTIQWIAPELFTSSASYGIEADIGAFGSMAYEVATGLPPNAAGPVDMANFGSHLEQNCPRLEGDQYSPHLRDIIAFGMIQDPAQRPSIEQLVKAYRLWEMQGGSRQSLLSAGGAQGPANISSSAPLNDEWIFETLDEAREVDRGGDAHTVRNANGPDVHFLWQPPKQPGRRRQPNVVILTPHSTGTTCRSSLIWGQSEEVIGQAPMKYTISVVA</sequence>
<gene>
    <name evidence="10" type="ORF">MAC_06078</name>
</gene>